<dbReference type="RefSeq" id="WP_169791823.1">
    <property type="nucleotide sequence ID" value="NZ_BBPN01000001.1"/>
</dbReference>
<gene>
    <name evidence="2" type="ORF">SAMN05414137_104293</name>
</gene>
<dbReference type="eggNOG" id="ENOG5030PW4">
    <property type="taxonomic scope" value="Bacteria"/>
</dbReference>
<proteinExistence type="predicted"/>
<sequence>MEESFSLSPEEIEVGQPPLAKPEFVISDNDPSDSVIVISDNDPRDPVI</sequence>
<keyword evidence="3" id="KW-1185">Reference proteome</keyword>
<dbReference type="EMBL" id="FOAZ01000004">
    <property type="protein sequence ID" value="SEK92698.1"/>
    <property type="molecule type" value="Genomic_DNA"/>
</dbReference>
<evidence type="ECO:0000313" key="2">
    <source>
        <dbReference type="EMBL" id="SEK92698.1"/>
    </source>
</evidence>
<name>A0A1H7L136_STRJI</name>
<dbReference type="Proteomes" id="UP000183015">
    <property type="component" value="Unassembled WGS sequence"/>
</dbReference>
<dbReference type="AlphaFoldDB" id="A0A1H7L136"/>
<reference evidence="3" key="1">
    <citation type="submission" date="2016-10" db="EMBL/GenBank/DDBJ databases">
        <authorList>
            <person name="Varghese N."/>
        </authorList>
    </citation>
    <scope>NUCLEOTIDE SEQUENCE [LARGE SCALE GENOMIC DNA]</scope>
    <source>
        <strain evidence="3">DSM 45096 / BCRC 16803 / CGMCC 4.1857 / CIP 109030 / JCM 12277 / KCTC 19219 / NBRC 100920 / 33214</strain>
    </source>
</reference>
<dbReference type="STRING" id="235985.SAMN05414137_104293"/>
<accession>A0A1H7L136</accession>
<evidence type="ECO:0000256" key="1">
    <source>
        <dbReference type="SAM" id="MobiDB-lite"/>
    </source>
</evidence>
<protein>
    <submittedName>
        <fullName evidence="2">Uncharacterized protein</fullName>
    </submittedName>
</protein>
<feature type="region of interest" description="Disordered" evidence="1">
    <location>
        <begin position="1"/>
        <end position="48"/>
    </location>
</feature>
<evidence type="ECO:0000313" key="3">
    <source>
        <dbReference type="Proteomes" id="UP000183015"/>
    </source>
</evidence>
<organism evidence="2 3">
    <name type="scientific">Streptacidiphilus jiangxiensis</name>
    <dbReference type="NCBI Taxonomy" id="235985"/>
    <lineage>
        <taxon>Bacteria</taxon>
        <taxon>Bacillati</taxon>
        <taxon>Actinomycetota</taxon>
        <taxon>Actinomycetes</taxon>
        <taxon>Kitasatosporales</taxon>
        <taxon>Streptomycetaceae</taxon>
        <taxon>Streptacidiphilus</taxon>
    </lineage>
</organism>